<reference evidence="1" key="1">
    <citation type="journal article" date="2015" name="Nature">
        <title>Complex archaea that bridge the gap between prokaryotes and eukaryotes.</title>
        <authorList>
            <person name="Spang A."/>
            <person name="Saw J.H."/>
            <person name="Jorgensen S.L."/>
            <person name="Zaremba-Niedzwiedzka K."/>
            <person name="Martijn J."/>
            <person name="Lind A.E."/>
            <person name="van Eijk R."/>
            <person name="Schleper C."/>
            <person name="Guy L."/>
            <person name="Ettema T.J."/>
        </authorList>
    </citation>
    <scope>NUCLEOTIDE SEQUENCE</scope>
</reference>
<comment type="caution">
    <text evidence="1">The sequence shown here is derived from an EMBL/GenBank/DDBJ whole genome shotgun (WGS) entry which is preliminary data.</text>
</comment>
<organism evidence="1">
    <name type="scientific">marine sediment metagenome</name>
    <dbReference type="NCBI Taxonomy" id="412755"/>
    <lineage>
        <taxon>unclassified sequences</taxon>
        <taxon>metagenomes</taxon>
        <taxon>ecological metagenomes</taxon>
    </lineage>
</organism>
<proteinExistence type="predicted"/>
<dbReference type="EMBL" id="LAZR01000434">
    <property type="protein sequence ID" value="KKN69053.1"/>
    <property type="molecule type" value="Genomic_DNA"/>
</dbReference>
<sequence length="67" mass="7776">MLARLRRAWGAFWAEPLREPFRLPVRTLIAYPELCRTPAGQWILDDLKSREREVVTGVDGVRQEPDA</sequence>
<evidence type="ECO:0000313" key="1">
    <source>
        <dbReference type="EMBL" id="KKN69053.1"/>
    </source>
</evidence>
<name>A0A0F9VTG8_9ZZZZ</name>
<gene>
    <name evidence="1" type="ORF">LCGC14_0445250</name>
</gene>
<accession>A0A0F9VTG8</accession>
<dbReference type="AlphaFoldDB" id="A0A0F9VTG8"/>
<protein>
    <submittedName>
        <fullName evidence="1">Uncharacterized protein</fullName>
    </submittedName>
</protein>